<evidence type="ECO:0000256" key="2">
    <source>
        <dbReference type="SAM" id="Phobius"/>
    </source>
</evidence>
<evidence type="ECO:0000313" key="5">
    <source>
        <dbReference type="Proteomes" id="UP000483293"/>
    </source>
</evidence>
<gene>
    <name evidence="4" type="ORF">GFD21_00720</name>
</gene>
<feature type="compositionally biased region" description="Basic residues" evidence="1">
    <location>
        <begin position="332"/>
        <end position="342"/>
    </location>
</feature>
<protein>
    <submittedName>
        <fullName evidence="4">TPM domain-containing protein</fullName>
    </submittedName>
</protein>
<evidence type="ECO:0000259" key="3">
    <source>
        <dbReference type="Pfam" id="PF04536"/>
    </source>
</evidence>
<proteinExistence type="predicted"/>
<reference evidence="4 5" key="1">
    <citation type="submission" date="2019-10" db="EMBL/GenBank/DDBJ databases">
        <title>Bifidobacterium from non-human primates.</title>
        <authorList>
            <person name="Modesto M."/>
        </authorList>
    </citation>
    <scope>NUCLEOTIDE SEQUENCE [LARGE SCALE GENOMIC DNA]</scope>
    <source>
        <strain evidence="4 5">SMA15</strain>
    </source>
</reference>
<feature type="compositionally biased region" description="Basic and acidic residues" evidence="1">
    <location>
        <begin position="289"/>
        <end position="298"/>
    </location>
</feature>
<accession>A0A6L9SP77</accession>
<keyword evidence="2" id="KW-0812">Transmembrane</keyword>
<dbReference type="InterPro" id="IPR007621">
    <property type="entry name" value="TPM_dom"/>
</dbReference>
<comment type="caution">
    <text evidence="4">The sequence shown here is derived from an EMBL/GenBank/DDBJ whole genome shotgun (WGS) entry which is preliminary data.</text>
</comment>
<feature type="transmembrane region" description="Helical" evidence="2">
    <location>
        <begin position="256"/>
        <end position="278"/>
    </location>
</feature>
<dbReference type="Proteomes" id="UP000483293">
    <property type="component" value="Unassembled WGS sequence"/>
</dbReference>
<evidence type="ECO:0000256" key="1">
    <source>
        <dbReference type="SAM" id="MobiDB-lite"/>
    </source>
</evidence>
<keyword evidence="5" id="KW-1185">Reference proteome</keyword>
<sequence>MPATAWRICPTDACTAALEDRICSESTWYCAMIVISLSSSTDGSYCGAPRVRRLVQPVAKVESMTFARNISGTTGDVVGAPSNGVSRGVKWLVCAVLALACALWITPGAMAADSATLTDSITDTQNLLGSNVSAVTDRIKKTEEKTGVHVRLMYVDSFQTKKKTSDLVCAALESTDPAPNTVLLAVASGDGSLAVCVSRNSDEWLRDQKTVDALSDAAMQPLTKQGEQDWSGAAIAMMEEIEQQKQTSTTSGSIRIGVIVMGGVLAVLVVVIVVTVIVRRRREVAGDAKDVKDVKDSVVEGPSGSADGSDAPGEDATSEGGRPMTRRELREARKRRRGPFRR</sequence>
<dbReference type="Pfam" id="PF04536">
    <property type="entry name" value="TPM_phosphatase"/>
    <property type="match status" value="1"/>
</dbReference>
<feature type="region of interest" description="Disordered" evidence="1">
    <location>
        <begin position="289"/>
        <end position="342"/>
    </location>
</feature>
<dbReference type="AlphaFoldDB" id="A0A6L9SP77"/>
<feature type="domain" description="TPM" evidence="3">
    <location>
        <begin position="122"/>
        <end position="243"/>
    </location>
</feature>
<evidence type="ECO:0000313" key="4">
    <source>
        <dbReference type="EMBL" id="NEG54327.1"/>
    </source>
</evidence>
<name>A0A6L9SP77_9BIFI</name>
<dbReference type="EMBL" id="WHZV01000001">
    <property type="protein sequence ID" value="NEG54327.1"/>
    <property type="molecule type" value="Genomic_DNA"/>
</dbReference>
<organism evidence="4 5">
    <name type="scientific">Bifidobacterium platyrrhinorum</name>
    <dbReference type="NCBI Taxonomy" id="2661628"/>
    <lineage>
        <taxon>Bacteria</taxon>
        <taxon>Bacillati</taxon>
        <taxon>Actinomycetota</taxon>
        <taxon>Actinomycetes</taxon>
        <taxon>Bifidobacteriales</taxon>
        <taxon>Bifidobacteriaceae</taxon>
        <taxon>Bifidobacterium</taxon>
    </lineage>
</organism>
<keyword evidence="2" id="KW-0472">Membrane</keyword>
<dbReference type="Gene3D" id="3.10.310.50">
    <property type="match status" value="1"/>
</dbReference>
<keyword evidence="2" id="KW-1133">Transmembrane helix</keyword>